<accession>A0A067L3D9</accession>
<reference evidence="2 3" key="1">
    <citation type="journal article" date="2014" name="PLoS ONE">
        <title>Global Analysis of Gene Expression Profiles in Physic Nut (Jatropha curcas L.) Seedlings Exposed to Salt Stress.</title>
        <authorList>
            <person name="Zhang L."/>
            <person name="Zhang C."/>
            <person name="Wu P."/>
            <person name="Chen Y."/>
            <person name="Li M."/>
            <person name="Jiang H."/>
            <person name="Wu G."/>
        </authorList>
    </citation>
    <scope>NUCLEOTIDE SEQUENCE [LARGE SCALE GENOMIC DNA]</scope>
    <source>
        <strain evidence="3">cv. GZQX0401</strain>
        <tissue evidence="2">Young leaves</tissue>
    </source>
</reference>
<dbReference type="EMBL" id="KK914284">
    <property type="protein sequence ID" value="KDP42986.1"/>
    <property type="molecule type" value="Genomic_DNA"/>
</dbReference>
<evidence type="ECO:0000313" key="3">
    <source>
        <dbReference type="Proteomes" id="UP000027138"/>
    </source>
</evidence>
<organism evidence="2 3">
    <name type="scientific">Jatropha curcas</name>
    <name type="common">Barbados nut</name>
    <dbReference type="NCBI Taxonomy" id="180498"/>
    <lineage>
        <taxon>Eukaryota</taxon>
        <taxon>Viridiplantae</taxon>
        <taxon>Streptophyta</taxon>
        <taxon>Embryophyta</taxon>
        <taxon>Tracheophyta</taxon>
        <taxon>Spermatophyta</taxon>
        <taxon>Magnoliopsida</taxon>
        <taxon>eudicotyledons</taxon>
        <taxon>Gunneridae</taxon>
        <taxon>Pentapetalae</taxon>
        <taxon>rosids</taxon>
        <taxon>fabids</taxon>
        <taxon>Malpighiales</taxon>
        <taxon>Euphorbiaceae</taxon>
        <taxon>Crotonoideae</taxon>
        <taxon>Jatropheae</taxon>
        <taxon>Jatropha</taxon>
    </lineage>
</organism>
<evidence type="ECO:0000256" key="1">
    <source>
        <dbReference type="SAM" id="MobiDB-lite"/>
    </source>
</evidence>
<dbReference type="AlphaFoldDB" id="A0A067L3D9"/>
<name>A0A067L3D9_JATCU</name>
<dbReference type="Proteomes" id="UP000027138">
    <property type="component" value="Unassembled WGS sequence"/>
</dbReference>
<evidence type="ECO:0000313" key="2">
    <source>
        <dbReference type="EMBL" id="KDP42986.1"/>
    </source>
</evidence>
<proteinExistence type="predicted"/>
<protein>
    <submittedName>
        <fullName evidence="2">Uncharacterized protein</fullName>
    </submittedName>
</protein>
<feature type="compositionally biased region" description="Basic and acidic residues" evidence="1">
    <location>
        <begin position="107"/>
        <end position="116"/>
    </location>
</feature>
<feature type="region of interest" description="Disordered" evidence="1">
    <location>
        <begin position="1"/>
        <end position="23"/>
    </location>
</feature>
<feature type="compositionally biased region" description="Basic and acidic residues" evidence="1">
    <location>
        <begin position="90"/>
        <end position="99"/>
    </location>
</feature>
<feature type="region of interest" description="Disordered" evidence="1">
    <location>
        <begin position="84"/>
        <end position="137"/>
    </location>
</feature>
<sequence length="154" mass="17173">MARLAGTSQAASKEATDHGGFTNLHQKFDLVEGKSSHGGDEAIGISPSCCNLLKRRGSPKTSSRDIENFSFDSSLTLSLYCESTPPISSSRREDEDRGLGCRSPWPVDEKRSEAREGVLSCESQKKKKEKKKEKKENWASRPFRFDSNLFTLIQ</sequence>
<keyword evidence="3" id="KW-1185">Reference proteome</keyword>
<feature type="compositionally biased region" description="Polar residues" evidence="1">
    <location>
        <begin position="1"/>
        <end position="11"/>
    </location>
</feature>
<gene>
    <name evidence="2" type="ORF">JCGZ_00535</name>
</gene>